<evidence type="ECO:0000313" key="1">
    <source>
        <dbReference type="EMBL" id="SEO18906.1"/>
    </source>
</evidence>
<organism evidence="1 2">
    <name type="scientific">Gemmobacter aquatilis</name>
    <dbReference type="NCBI Taxonomy" id="933059"/>
    <lineage>
        <taxon>Bacteria</taxon>
        <taxon>Pseudomonadati</taxon>
        <taxon>Pseudomonadota</taxon>
        <taxon>Alphaproteobacteria</taxon>
        <taxon>Rhodobacterales</taxon>
        <taxon>Paracoccaceae</taxon>
        <taxon>Gemmobacter</taxon>
    </lineage>
</organism>
<evidence type="ECO:0000313" key="2">
    <source>
        <dbReference type="Proteomes" id="UP000198761"/>
    </source>
</evidence>
<reference evidence="1 2" key="1">
    <citation type="submission" date="2016-10" db="EMBL/GenBank/DDBJ databases">
        <authorList>
            <person name="de Groot N.N."/>
        </authorList>
    </citation>
    <scope>NUCLEOTIDE SEQUENCE [LARGE SCALE GENOMIC DNA]</scope>
    <source>
        <strain evidence="1 2">DSM 3857</strain>
    </source>
</reference>
<gene>
    <name evidence="1" type="ORF">SAMN04488103_1149</name>
</gene>
<keyword evidence="2" id="KW-1185">Reference proteome</keyword>
<name>A0A1H8MP40_9RHOB</name>
<dbReference type="AlphaFoldDB" id="A0A1H8MP40"/>
<accession>A0A1H8MP40</accession>
<dbReference type="RefSeq" id="WP_175482166.1">
    <property type="nucleotide sequence ID" value="NZ_FOCE01000014.1"/>
</dbReference>
<dbReference type="Proteomes" id="UP000198761">
    <property type="component" value="Unassembled WGS sequence"/>
</dbReference>
<dbReference type="EMBL" id="FOCE01000014">
    <property type="protein sequence ID" value="SEO18906.1"/>
    <property type="molecule type" value="Genomic_DNA"/>
</dbReference>
<sequence length="53" mass="5507">MQLVELLGCLKTFGGRSDQLSVKLDHQSDSGAAISNDSFQGCSSTSLFVLTGG</sequence>
<protein>
    <submittedName>
        <fullName evidence="1">Uncharacterized protein</fullName>
    </submittedName>
</protein>
<proteinExistence type="predicted"/>